<keyword evidence="2" id="KW-1185">Reference proteome</keyword>
<evidence type="ECO:0000313" key="2">
    <source>
        <dbReference type="Proteomes" id="UP000076798"/>
    </source>
</evidence>
<dbReference type="Proteomes" id="UP000076798">
    <property type="component" value="Unassembled WGS sequence"/>
</dbReference>
<name>A0A166F851_9AGAM</name>
<accession>A0A166F851</accession>
<protein>
    <submittedName>
        <fullName evidence="1">Uncharacterized protein</fullName>
    </submittedName>
</protein>
<dbReference type="EMBL" id="KV428033">
    <property type="protein sequence ID" value="KZT40379.1"/>
    <property type="molecule type" value="Genomic_DNA"/>
</dbReference>
<dbReference type="AlphaFoldDB" id="A0A166F851"/>
<gene>
    <name evidence="1" type="ORF">SISSUDRAFT_515861</name>
</gene>
<sequence length="259" mass="29572">MDWRRLKGAKVIVCETESSDSGSCQFPRKVISLITCLLKKLKLNILRQKIRLRDGHIQSSQRTVVISAEIDGQSWMYKLPLPHTLSNLPSPAWDPDSWPEISISPSKIVQMLRGQKVSEFDSIPTLSLYSVDSLGGQDVAVANIMSHVNYRFQATTITEDDVTQPVRLSVPPVPERNVQGIAGRRMLAYMDRQHDTFNFFLGNPSQGIAKWVRIRLGPECPDMFSFSELYVLGIDEVYGRVYVRHHNVRHFPELYILQF</sequence>
<reference evidence="1 2" key="1">
    <citation type="journal article" date="2016" name="Mol. Biol. Evol.">
        <title>Comparative Genomics of Early-Diverging Mushroom-Forming Fungi Provides Insights into the Origins of Lignocellulose Decay Capabilities.</title>
        <authorList>
            <person name="Nagy L.G."/>
            <person name="Riley R."/>
            <person name="Tritt A."/>
            <person name="Adam C."/>
            <person name="Daum C."/>
            <person name="Floudas D."/>
            <person name="Sun H."/>
            <person name="Yadav J.S."/>
            <person name="Pangilinan J."/>
            <person name="Larsson K.H."/>
            <person name="Matsuura K."/>
            <person name="Barry K."/>
            <person name="Labutti K."/>
            <person name="Kuo R."/>
            <person name="Ohm R.A."/>
            <person name="Bhattacharya S.S."/>
            <person name="Shirouzu T."/>
            <person name="Yoshinaga Y."/>
            <person name="Martin F.M."/>
            <person name="Grigoriev I.V."/>
            <person name="Hibbett D.S."/>
        </authorList>
    </citation>
    <scope>NUCLEOTIDE SEQUENCE [LARGE SCALE GENOMIC DNA]</scope>
    <source>
        <strain evidence="1 2">HHB10207 ss-3</strain>
    </source>
</reference>
<evidence type="ECO:0000313" key="1">
    <source>
        <dbReference type="EMBL" id="KZT40379.1"/>
    </source>
</evidence>
<proteinExistence type="predicted"/>
<organism evidence="1 2">
    <name type="scientific">Sistotremastrum suecicum HHB10207 ss-3</name>
    <dbReference type="NCBI Taxonomy" id="1314776"/>
    <lineage>
        <taxon>Eukaryota</taxon>
        <taxon>Fungi</taxon>
        <taxon>Dikarya</taxon>
        <taxon>Basidiomycota</taxon>
        <taxon>Agaricomycotina</taxon>
        <taxon>Agaricomycetes</taxon>
        <taxon>Sistotremastrales</taxon>
        <taxon>Sistotremastraceae</taxon>
        <taxon>Sistotremastrum</taxon>
    </lineage>
</organism>